<dbReference type="AlphaFoldDB" id="A0A437H0E4"/>
<dbReference type="EC" id="2.7.13.3" evidence="2"/>
<comment type="catalytic activity">
    <reaction evidence="1">
        <text>ATP + protein L-histidine = ADP + protein N-phospho-L-histidine.</text>
        <dbReference type="EC" id="2.7.13.3"/>
    </reaction>
</comment>
<dbReference type="InterPro" id="IPR004358">
    <property type="entry name" value="Sig_transdc_His_kin-like_C"/>
</dbReference>
<keyword evidence="6" id="KW-1185">Reference proteome</keyword>
<sequence>MAGAETLNDTATEPLVARSDAADRLIAADGPIAELQTACGGEIPGLIAAPDLLELVRKARSFGMRLGRPLAMRHATGKLEGWAEVEPDGNGCTVRLSDWRRTQTPITVPSGDETRFAIESLLAEGVVWLDEGQSVLALESQAADLETLVGRARAMRGEHWTRLFDFSDGDDTPAIWRARSGMLVGVAGSPRQWQLLLIPASVGFRLLLRPIGDIEHDGADADLLPRNLLRDELGPALHDPVRRIIRQAEAIRDRLAGPLPSEYREYAVDIVRAGKHLRELADELGDAEAIEHGTMEIATEPVGLADTIEAACRLLQVQAEARKVTLAPAQTDLIALVDRRRVLQILLNIIGNAIDYGPGNATVRIDAEKLGDFAEIRIDDEGEGLSDEDRLRMFDKFERLGRSGDSGSGLGLYIALMLSRAMGGSVEAQERPGGGNSFVIRLPLA</sequence>
<dbReference type="Pfam" id="PF02518">
    <property type="entry name" value="HATPase_c"/>
    <property type="match status" value="1"/>
</dbReference>
<dbReference type="PROSITE" id="PS50109">
    <property type="entry name" value="HIS_KIN"/>
    <property type="match status" value="1"/>
</dbReference>
<evidence type="ECO:0000256" key="2">
    <source>
        <dbReference type="ARBA" id="ARBA00012438"/>
    </source>
</evidence>
<dbReference type="PANTHER" id="PTHR43547">
    <property type="entry name" value="TWO-COMPONENT HISTIDINE KINASE"/>
    <property type="match status" value="1"/>
</dbReference>
<evidence type="ECO:0000256" key="1">
    <source>
        <dbReference type="ARBA" id="ARBA00000085"/>
    </source>
</evidence>
<evidence type="ECO:0000313" key="5">
    <source>
        <dbReference type="EMBL" id="RVQ69059.1"/>
    </source>
</evidence>
<proteinExistence type="predicted"/>
<dbReference type="PANTHER" id="PTHR43547:SF2">
    <property type="entry name" value="HYBRID SIGNAL TRANSDUCTION HISTIDINE KINASE C"/>
    <property type="match status" value="1"/>
</dbReference>
<dbReference type="SMART" id="SM00387">
    <property type="entry name" value="HATPase_c"/>
    <property type="match status" value="1"/>
</dbReference>
<reference evidence="5 6" key="1">
    <citation type="submission" date="2018-12" db="EMBL/GenBank/DDBJ databases">
        <title>Croceicoccus ponticola sp. nov., a lipolytic bacterium isolated from seawater.</title>
        <authorList>
            <person name="Yoon J.-H."/>
        </authorList>
    </citation>
    <scope>NUCLEOTIDE SEQUENCE [LARGE SCALE GENOMIC DNA]</scope>
    <source>
        <strain evidence="5 6">GM-16</strain>
    </source>
</reference>
<keyword evidence="3" id="KW-0597">Phosphoprotein</keyword>
<dbReference type="SUPFAM" id="SSF55874">
    <property type="entry name" value="ATPase domain of HSP90 chaperone/DNA topoisomerase II/histidine kinase"/>
    <property type="match status" value="1"/>
</dbReference>
<dbReference type="RefSeq" id="WP_127611245.1">
    <property type="nucleotide sequence ID" value="NZ_RXOL01000001.1"/>
</dbReference>
<dbReference type="OrthoDB" id="7933832at2"/>
<feature type="domain" description="Histidine kinase" evidence="4">
    <location>
        <begin position="232"/>
        <end position="445"/>
    </location>
</feature>
<dbReference type="Gene3D" id="3.30.565.10">
    <property type="entry name" value="Histidine kinase-like ATPase, C-terminal domain"/>
    <property type="match status" value="1"/>
</dbReference>
<protein>
    <recommendedName>
        <fullName evidence="2">histidine kinase</fullName>
        <ecNumber evidence="2">2.7.13.3</ecNumber>
    </recommendedName>
</protein>
<evidence type="ECO:0000256" key="3">
    <source>
        <dbReference type="ARBA" id="ARBA00022553"/>
    </source>
</evidence>
<evidence type="ECO:0000313" key="6">
    <source>
        <dbReference type="Proteomes" id="UP000283003"/>
    </source>
</evidence>
<comment type="caution">
    <text evidence="5">The sequence shown here is derived from an EMBL/GenBank/DDBJ whole genome shotgun (WGS) entry which is preliminary data.</text>
</comment>
<dbReference type="EMBL" id="RXOL01000001">
    <property type="protein sequence ID" value="RVQ69059.1"/>
    <property type="molecule type" value="Genomic_DNA"/>
</dbReference>
<keyword evidence="5" id="KW-0808">Transferase</keyword>
<dbReference type="Proteomes" id="UP000283003">
    <property type="component" value="Unassembled WGS sequence"/>
</dbReference>
<gene>
    <name evidence="5" type="ORF">EKN06_02275</name>
</gene>
<evidence type="ECO:0000259" key="4">
    <source>
        <dbReference type="PROSITE" id="PS50109"/>
    </source>
</evidence>
<dbReference type="PRINTS" id="PR00344">
    <property type="entry name" value="BCTRLSENSOR"/>
</dbReference>
<organism evidence="5 6">
    <name type="scientific">Croceicoccus ponticola</name>
    <dbReference type="NCBI Taxonomy" id="2217664"/>
    <lineage>
        <taxon>Bacteria</taxon>
        <taxon>Pseudomonadati</taxon>
        <taxon>Pseudomonadota</taxon>
        <taxon>Alphaproteobacteria</taxon>
        <taxon>Sphingomonadales</taxon>
        <taxon>Erythrobacteraceae</taxon>
        <taxon>Croceicoccus</taxon>
    </lineage>
</organism>
<dbReference type="InterPro" id="IPR003594">
    <property type="entry name" value="HATPase_dom"/>
</dbReference>
<dbReference type="GO" id="GO:0000155">
    <property type="term" value="F:phosphorelay sensor kinase activity"/>
    <property type="evidence" value="ECO:0007669"/>
    <property type="project" value="TreeGrafter"/>
</dbReference>
<dbReference type="InterPro" id="IPR005467">
    <property type="entry name" value="His_kinase_dom"/>
</dbReference>
<name>A0A437H0E4_9SPHN</name>
<keyword evidence="5" id="KW-0418">Kinase</keyword>
<dbReference type="InterPro" id="IPR036890">
    <property type="entry name" value="HATPase_C_sf"/>
</dbReference>
<accession>A0A437H0E4</accession>